<sequence length="181" mass="20028">MDSVSVLLSSTSESNQDKFFLKKYSEFFAGIIMLQSSQQPINGSSLPSCQISFCTEPIQQVTLSNLKSAGRFPVTFQKTELPKGSAEQVEKASPLSKDAWPKFKLTAKVLRPSFPIPNITILRNGEPLPEEVKLRAITKPGLLELSLENATRADSGAYEIKFKNDIGEMVVPMNMNILGRF</sequence>
<dbReference type="EMBL" id="CAAALY010047694">
    <property type="protein sequence ID" value="VEL20713.1"/>
    <property type="molecule type" value="Genomic_DNA"/>
</dbReference>
<dbReference type="InterPro" id="IPR036179">
    <property type="entry name" value="Ig-like_dom_sf"/>
</dbReference>
<accession>A0A448WUW4</accession>
<evidence type="ECO:0000313" key="2">
    <source>
        <dbReference type="Proteomes" id="UP000784294"/>
    </source>
</evidence>
<keyword evidence="2" id="KW-1185">Reference proteome</keyword>
<dbReference type="SUPFAM" id="SSF48726">
    <property type="entry name" value="Immunoglobulin"/>
    <property type="match status" value="1"/>
</dbReference>
<reference evidence="1" key="1">
    <citation type="submission" date="2018-11" db="EMBL/GenBank/DDBJ databases">
        <authorList>
            <consortium name="Pathogen Informatics"/>
        </authorList>
    </citation>
    <scope>NUCLEOTIDE SEQUENCE</scope>
</reference>
<proteinExistence type="predicted"/>
<organism evidence="1 2">
    <name type="scientific">Protopolystoma xenopodis</name>
    <dbReference type="NCBI Taxonomy" id="117903"/>
    <lineage>
        <taxon>Eukaryota</taxon>
        <taxon>Metazoa</taxon>
        <taxon>Spiralia</taxon>
        <taxon>Lophotrochozoa</taxon>
        <taxon>Platyhelminthes</taxon>
        <taxon>Monogenea</taxon>
        <taxon>Polyopisthocotylea</taxon>
        <taxon>Polystomatidea</taxon>
        <taxon>Polystomatidae</taxon>
        <taxon>Protopolystoma</taxon>
    </lineage>
</organism>
<gene>
    <name evidence="1" type="ORF">PXEA_LOCUS14153</name>
</gene>
<protein>
    <recommendedName>
        <fullName evidence="3">Immunoglobulin I-set domain-containing protein</fullName>
    </recommendedName>
</protein>
<dbReference type="Gene3D" id="2.60.40.10">
    <property type="entry name" value="Immunoglobulins"/>
    <property type="match status" value="1"/>
</dbReference>
<evidence type="ECO:0008006" key="3">
    <source>
        <dbReference type="Google" id="ProtNLM"/>
    </source>
</evidence>
<name>A0A448WUW4_9PLAT</name>
<dbReference type="InterPro" id="IPR013783">
    <property type="entry name" value="Ig-like_fold"/>
</dbReference>
<comment type="caution">
    <text evidence="1">The sequence shown here is derived from an EMBL/GenBank/DDBJ whole genome shotgun (WGS) entry which is preliminary data.</text>
</comment>
<dbReference type="Proteomes" id="UP000784294">
    <property type="component" value="Unassembled WGS sequence"/>
</dbReference>
<evidence type="ECO:0000313" key="1">
    <source>
        <dbReference type="EMBL" id="VEL20713.1"/>
    </source>
</evidence>
<dbReference type="AlphaFoldDB" id="A0A448WUW4"/>